<gene>
    <name evidence="1" type="ORF">UFOPK2579_00677</name>
</gene>
<organism evidence="1">
    <name type="scientific">freshwater metagenome</name>
    <dbReference type="NCBI Taxonomy" id="449393"/>
    <lineage>
        <taxon>unclassified sequences</taxon>
        <taxon>metagenomes</taxon>
        <taxon>ecological metagenomes</taxon>
    </lineage>
</organism>
<dbReference type="EMBL" id="CAEZXR010000058">
    <property type="protein sequence ID" value="CAB4695994.1"/>
    <property type="molecule type" value="Genomic_DNA"/>
</dbReference>
<dbReference type="PANTHER" id="PTHR33361:SF2">
    <property type="entry name" value="DUF885 DOMAIN-CONTAINING PROTEIN"/>
    <property type="match status" value="1"/>
</dbReference>
<dbReference type="AlphaFoldDB" id="A0A6J6PIC7"/>
<dbReference type="PANTHER" id="PTHR33361">
    <property type="entry name" value="GLR0591 PROTEIN"/>
    <property type="match status" value="1"/>
</dbReference>
<reference evidence="1" key="1">
    <citation type="submission" date="2020-05" db="EMBL/GenBank/DDBJ databases">
        <authorList>
            <person name="Chiriac C."/>
            <person name="Salcher M."/>
            <person name="Ghai R."/>
            <person name="Kavagutti S V."/>
        </authorList>
    </citation>
    <scope>NUCLEOTIDE SEQUENCE</scope>
</reference>
<dbReference type="InterPro" id="IPR010281">
    <property type="entry name" value="DUF885"/>
</dbReference>
<accession>A0A6J6PIC7</accession>
<dbReference type="Pfam" id="PF05960">
    <property type="entry name" value="DUF885"/>
    <property type="match status" value="1"/>
</dbReference>
<protein>
    <submittedName>
        <fullName evidence="1">Unannotated protein</fullName>
    </submittedName>
</protein>
<name>A0A6J6PIC7_9ZZZZ</name>
<proteinExistence type="predicted"/>
<sequence length="540" mass="60032">MPSPIRDLTDRVFDELLASEPHLRARAGLPIERLKVPSLEARQEDVRFARSVLADLDAAPVESDEDRLNAGFLRHLMGGVVSRGEHDDLGFGVTPYQTWGLKVSLGYAFQGFAGSDATYADLTADYRDTVRELRVRLLRQRELGILVPRAALPGVRESLDRMRASSRAVLTASAPTGLADSSLIDEVDAEFGLLDDALGDDYAAAAPQEACLSRYPGGESYYRFLVKDLTSSDLTPEQLHETGLQQCAELAERMAEVRSQLGFTGSEQEFHAMLATDPRVHARDHEEVNALFRRHMAALEPRIGDWFAVLPQAPYDVERLDPALEAGMTYGFYEAPTATQPTGYYRWNGVDLENKSLLTYAALIFHELAPGHHFHLARQAENTDLPPLRREPLLGAFNEGWAEYASGLGWEMGLYDDPLDAYGRLTHERFTAQRLVVDTGLNLMGWSLEQAASFMSANTTESDAQVASEVLRYSTDLPAQALGYRAGYLELMRLRARAEKSWGERFDVRDFHELVLGPGALPFPVIEESVDRVARSVPTD</sequence>
<evidence type="ECO:0000313" key="1">
    <source>
        <dbReference type="EMBL" id="CAB4695994.1"/>
    </source>
</evidence>